<name>A0A4D6HD74_9EURY</name>
<feature type="region of interest" description="Disordered" evidence="1">
    <location>
        <begin position="123"/>
        <end position="142"/>
    </location>
</feature>
<evidence type="ECO:0000313" key="3">
    <source>
        <dbReference type="Proteomes" id="UP000296706"/>
    </source>
</evidence>
<evidence type="ECO:0000256" key="1">
    <source>
        <dbReference type="SAM" id="MobiDB-lite"/>
    </source>
</evidence>
<dbReference type="EMBL" id="CP031310">
    <property type="protein sequence ID" value="QCC51933.1"/>
    <property type="molecule type" value="Genomic_DNA"/>
</dbReference>
<dbReference type="Pfam" id="PF23424">
    <property type="entry name" value="DUF7112"/>
    <property type="match status" value="1"/>
</dbReference>
<dbReference type="Proteomes" id="UP000296706">
    <property type="component" value="Chromosome"/>
</dbReference>
<gene>
    <name evidence="2" type="ORF">DV733_12150</name>
</gene>
<dbReference type="STRING" id="1457250.GCA_000755225_00456"/>
<dbReference type="InterPro" id="IPR055536">
    <property type="entry name" value="DUF7112"/>
</dbReference>
<evidence type="ECO:0000313" key="2">
    <source>
        <dbReference type="EMBL" id="QCC51933.1"/>
    </source>
</evidence>
<proteinExistence type="predicted"/>
<dbReference type="OrthoDB" id="198318at2157"/>
<sequence>MADRIASDTESVATHRLTIETVGRTSRPRLELPAELDLEAGDVVRLTLDGGEYHARVESNLDGALELRGAFDNTRLARSDDGEDRLAAWVDDSGVDPGRSVLLDVLTEGYHYGLREPGERVVYTARDPPDDSLSRIADSLEE</sequence>
<keyword evidence="3" id="KW-1185">Reference proteome</keyword>
<dbReference type="GeneID" id="39848625"/>
<dbReference type="AlphaFoldDB" id="A0A4D6HD74"/>
<dbReference type="RefSeq" id="WP_049994458.1">
    <property type="nucleotide sequence ID" value="NZ_CP031310.1"/>
</dbReference>
<accession>A0A4D6HD74</accession>
<reference evidence="2 3" key="1">
    <citation type="journal article" date="2019" name="Nat. Commun.">
        <title>A new type of DNA phosphorothioation-based antiviral system in archaea.</title>
        <authorList>
            <person name="Xiong L."/>
            <person name="Liu S."/>
            <person name="Chen S."/>
            <person name="Xiao Y."/>
            <person name="Zhu B."/>
            <person name="Gao Y."/>
            <person name="Zhang Y."/>
            <person name="Chen B."/>
            <person name="Luo J."/>
            <person name="Deng Z."/>
            <person name="Chen X."/>
            <person name="Wang L."/>
            <person name="Chen S."/>
        </authorList>
    </citation>
    <scope>NUCLEOTIDE SEQUENCE [LARGE SCALE GENOMIC DNA]</scope>
    <source>
        <strain evidence="2 3">CBA1105</strain>
    </source>
</reference>
<protein>
    <submittedName>
        <fullName evidence="2">Uncharacterized protein</fullName>
    </submittedName>
</protein>
<organism evidence="2 3">
    <name type="scientific">Halapricum salinum</name>
    <dbReference type="NCBI Taxonomy" id="1457250"/>
    <lineage>
        <taxon>Archaea</taxon>
        <taxon>Methanobacteriati</taxon>
        <taxon>Methanobacteriota</taxon>
        <taxon>Stenosarchaea group</taxon>
        <taxon>Halobacteria</taxon>
        <taxon>Halobacteriales</taxon>
        <taxon>Haloarculaceae</taxon>
        <taxon>Halapricum</taxon>
    </lineage>
</organism>
<dbReference type="KEGG" id="hsn:DV733_12150"/>